<proteinExistence type="predicted"/>
<name>A0A1W1C4P3_9ZZZZ</name>
<reference evidence="1" key="1">
    <citation type="submission" date="2016-10" db="EMBL/GenBank/DDBJ databases">
        <authorList>
            <person name="de Groot N.N."/>
        </authorList>
    </citation>
    <scope>NUCLEOTIDE SEQUENCE</scope>
</reference>
<sequence length="75" mass="9329">MKIDWEEFKLYKKEMPHLKGDNFDKLLYFVRSFYNIKSTNMMYDLLCSDEISELMLKKREIDSAFKLEEYMRKRL</sequence>
<protein>
    <submittedName>
        <fullName evidence="1">Uncharacterized protein</fullName>
    </submittedName>
</protein>
<gene>
    <name evidence="1" type="ORF">MNB_SM-7-790</name>
</gene>
<dbReference type="EMBL" id="FPHB01000048">
    <property type="protein sequence ID" value="SFV60704.1"/>
    <property type="molecule type" value="Genomic_DNA"/>
</dbReference>
<evidence type="ECO:0000313" key="1">
    <source>
        <dbReference type="EMBL" id="SFV60704.1"/>
    </source>
</evidence>
<dbReference type="AlphaFoldDB" id="A0A1W1C4P3"/>
<organism evidence="1">
    <name type="scientific">hydrothermal vent metagenome</name>
    <dbReference type="NCBI Taxonomy" id="652676"/>
    <lineage>
        <taxon>unclassified sequences</taxon>
        <taxon>metagenomes</taxon>
        <taxon>ecological metagenomes</taxon>
    </lineage>
</organism>
<accession>A0A1W1C4P3</accession>